<evidence type="ECO:0000256" key="1">
    <source>
        <dbReference type="ARBA" id="ARBA00022723"/>
    </source>
</evidence>
<protein>
    <submittedName>
        <fullName evidence="3">Glyoxylase I family protein</fullName>
    </submittedName>
</protein>
<keyword evidence="4" id="KW-1185">Reference proteome</keyword>
<dbReference type="RefSeq" id="WP_078810404.1">
    <property type="nucleotide sequence ID" value="NZ_FUWM01000016.1"/>
</dbReference>
<reference evidence="4" key="1">
    <citation type="submission" date="2017-02" db="EMBL/GenBank/DDBJ databases">
        <authorList>
            <person name="Varghese N."/>
            <person name="Submissions S."/>
        </authorList>
    </citation>
    <scope>NUCLEOTIDE SEQUENCE [LARGE SCALE GENOMIC DNA]</scope>
    <source>
        <strain evidence="4">ATCC BAA-73</strain>
    </source>
</reference>
<dbReference type="EMBL" id="FUWM01000016">
    <property type="protein sequence ID" value="SJZ83797.1"/>
    <property type="molecule type" value="Genomic_DNA"/>
</dbReference>
<dbReference type="Proteomes" id="UP000190625">
    <property type="component" value="Unassembled WGS sequence"/>
</dbReference>
<name>A0A1T4NXM4_9FIRM</name>
<dbReference type="PROSITE" id="PS51819">
    <property type="entry name" value="VOC"/>
    <property type="match status" value="1"/>
</dbReference>
<evidence type="ECO:0000313" key="4">
    <source>
        <dbReference type="Proteomes" id="UP000190625"/>
    </source>
</evidence>
<feature type="domain" description="VOC" evidence="2">
    <location>
        <begin position="4"/>
        <end position="126"/>
    </location>
</feature>
<evidence type="ECO:0000259" key="2">
    <source>
        <dbReference type="PROSITE" id="PS51819"/>
    </source>
</evidence>
<dbReference type="GO" id="GO:0004493">
    <property type="term" value="F:methylmalonyl-CoA epimerase activity"/>
    <property type="evidence" value="ECO:0007669"/>
    <property type="project" value="TreeGrafter"/>
</dbReference>
<dbReference type="PANTHER" id="PTHR43048:SF3">
    <property type="entry name" value="METHYLMALONYL-COA EPIMERASE, MITOCHONDRIAL"/>
    <property type="match status" value="1"/>
</dbReference>
<dbReference type="Gene3D" id="3.10.180.10">
    <property type="entry name" value="2,3-Dihydroxybiphenyl 1,2-Dioxygenase, domain 1"/>
    <property type="match status" value="1"/>
</dbReference>
<sequence>MFKRIDHVEIIPSDIEVSITFYTEILGFKIKQREEVDASPIKEVVYLELDDSMLELLSVEEPKSSSKTEWQVGYRMLALEVKDIEDTIKYLEDKGIEISWGPVDLGSSKRAEIRDPDGLPIELRQW</sequence>
<dbReference type="InterPro" id="IPR037523">
    <property type="entry name" value="VOC_core"/>
</dbReference>
<gene>
    <name evidence="3" type="ORF">SAMN02745118_01969</name>
</gene>
<dbReference type="GO" id="GO:0046491">
    <property type="term" value="P:L-methylmalonyl-CoA metabolic process"/>
    <property type="evidence" value="ECO:0007669"/>
    <property type="project" value="TreeGrafter"/>
</dbReference>
<proteinExistence type="predicted"/>
<evidence type="ECO:0000313" key="3">
    <source>
        <dbReference type="EMBL" id="SJZ83797.1"/>
    </source>
</evidence>
<organism evidence="3 4">
    <name type="scientific">Selenihalanaerobacter shriftii</name>
    <dbReference type="NCBI Taxonomy" id="142842"/>
    <lineage>
        <taxon>Bacteria</taxon>
        <taxon>Bacillati</taxon>
        <taxon>Bacillota</taxon>
        <taxon>Clostridia</taxon>
        <taxon>Halanaerobiales</taxon>
        <taxon>Halobacteroidaceae</taxon>
        <taxon>Selenihalanaerobacter</taxon>
    </lineage>
</organism>
<dbReference type="STRING" id="142842.SAMN02745118_01969"/>
<keyword evidence="1" id="KW-0479">Metal-binding</keyword>
<dbReference type="OrthoDB" id="9788468at2"/>
<dbReference type="AlphaFoldDB" id="A0A1T4NXM4"/>
<dbReference type="InterPro" id="IPR004360">
    <property type="entry name" value="Glyas_Fos-R_dOase_dom"/>
</dbReference>
<dbReference type="Pfam" id="PF00903">
    <property type="entry name" value="Glyoxalase"/>
    <property type="match status" value="1"/>
</dbReference>
<dbReference type="GO" id="GO:0046872">
    <property type="term" value="F:metal ion binding"/>
    <property type="evidence" value="ECO:0007669"/>
    <property type="project" value="UniProtKB-KW"/>
</dbReference>
<dbReference type="InterPro" id="IPR051785">
    <property type="entry name" value="MMCE/EMCE_epimerase"/>
</dbReference>
<dbReference type="InterPro" id="IPR029068">
    <property type="entry name" value="Glyas_Bleomycin-R_OHBP_Dase"/>
</dbReference>
<dbReference type="SUPFAM" id="SSF54593">
    <property type="entry name" value="Glyoxalase/Bleomycin resistance protein/Dihydroxybiphenyl dioxygenase"/>
    <property type="match status" value="1"/>
</dbReference>
<accession>A0A1T4NXM4</accession>
<dbReference type="PANTHER" id="PTHR43048">
    <property type="entry name" value="METHYLMALONYL-COA EPIMERASE"/>
    <property type="match status" value="1"/>
</dbReference>